<comment type="caution">
    <text evidence="2">The sequence shown here is derived from an EMBL/GenBank/DDBJ whole genome shotgun (WGS) entry which is preliminary data.</text>
</comment>
<feature type="signal peptide" evidence="1">
    <location>
        <begin position="1"/>
        <end position="18"/>
    </location>
</feature>
<reference evidence="2 3" key="1">
    <citation type="journal article" date="2023" name="Insect Mol. Biol.">
        <title>Genome sequencing provides insights into the evolution of gene families encoding plant cell wall-degrading enzymes in longhorned beetles.</title>
        <authorList>
            <person name="Shin N.R."/>
            <person name="Okamura Y."/>
            <person name="Kirsch R."/>
            <person name="Pauchet Y."/>
        </authorList>
    </citation>
    <scope>NUCLEOTIDE SEQUENCE [LARGE SCALE GENOMIC DNA]</scope>
    <source>
        <strain evidence="2">EAD_L_NR</strain>
    </source>
</reference>
<organism evidence="2 3">
    <name type="scientific">Exocentrus adspersus</name>
    <dbReference type="NCBI Taxonomy" id="1586481"/>
    <lineage>
        <taxon>Eukaryota</taxon>
        <taxon>Metazoa</taxon>
        <taxon>Ecdysozoa</taxon>
        <taxon>Arthropoda</taxon>
        <taxon>Hexapoda</taxon>
        <taxon>Insecta</taxon>
        <taxon>Pterygota</taxon>
        <taxon>Neoptera</taxon>
        <taxon>Endopterygota</taxon>
        <taxon>Coleoptera</taxon>
        <taxon>Polyphaga</taxon>
        <taxon>Cucujiformia</taxon>
        <taxon>Chrysomeloidea</taxon>
        <taxon>Cerambycidae</taxon>
        <taxon>Lamiinae</taxon>
        <taxon>Acanthocinini</taxon>
        <taxon>Exocentrus</taxon>
    </lineage>
</organism>
<evidence type="ECO:0000313" key="2">
    <source>
        <dbReference type="EMBL" id="KAJ8921533.1"/>
    </source>
</evidence>
<evidence type="ECO:0000313" key="3">
    <source>
        <dbReference type="Proteomes" id="UP001159042"/>
    </source>
</evidence>
<proteinExistence type="predicted"/>
<accession>A0AAV8W4D9</accession>
<name>A0AAV8W4D9_9CUCU</name>
<sequence>MNTLLLLLVTTTILQVCSVSLQDSLVAPYANLLQENIASNQLQQQINASTTSVLSSLSTYDSYVRNLIDQLLAEYHASIRQKSAGFKSGVSGVQSRSVSLNTGKNLIVKCIVDGNKLDMLAEMVNEQVKRCATVAMAEMSNVISDSLKEAQTFMSIPRVIGRDVQRCGLSNSCRWDIVGDAISEALQVPPKVFALTAKIQSIALRTVVSVDSCGLQGLRQITETAVGVLENIFLCISNSTNYYNSLTNANGKCNP</sequence>
<keyword evidence="1" id="KW-0732">Signal</keyword>
<dbReference type="EMBL" id="JANEYG010000010">
    <property type="protein sequence ID" value="KAJ8921533.1"/>
    <property type="molecule type" value="Genomic_DNA"/>
</dbReference>
<evidence type="ECO:0000256" key="1">
    <source>
        <dbReference type="SAM" id="SignalP"/>
    </source>
</evidence>
<gene>
    <name evidence="2" type="ORF">NQ315_003153</name>
</gene>
<keyword evidence="3" id="KW-1185">Reference proteome</keyword>
<dbReference type="Proteomes" id="UP001159042">
    <property type="component" value="Unassembled WGS sequence"/>
</dbReference>
<dbReference type="AlphaFoldDB" id="A0AAV8W4D9"/>
<protein>
    <submittedName>
        <fullName evidence="2">Uncharacterized protein</fullName>
    </submittedName>
</protein>
<feature type="chain" id="PRO_5043608677" evidence="1">
    <location>
        <begin position="19"/>
        <end position="255"/>
    </location>
</feature>